<dbReference type="OrthoDB" id="5022306at2"/>
<evidence type="ECO:0000313" key="2">
    <source>
        <dbReference type="EMBL" id="GEN85979.1"/>
    </source>
</evidence>
<comment type="caution">
    <text evidence="2">The sequence shown here is derived from an EMBL/GenBank/DDBJ whole genome shotgun (WGS) entry which is preliminary data.</text>
</comment>
<feature type="domain" description="DinB-like" evidence="1">
    <location>
        <begin position="14"/>
        <end position="164"/>
    </location>
</feature>
<dbReference type="Pfam" id="PF12867">
    <property type="entry name" value="DinB_2"/>
    <property type="match status" value="1"/>
</dbReference>
<proteinExistence type="predicted"/>
<evidence type="ECO:0000313" key="3">
    <source>
        <dbReference type="Proteomes" id="UP000321558"/>
    </source>
</evidence>
<dbReference type="AlphaFoldDB" id="A0A511ZEV6"/>
<protein>
    <recommendedName>
        <fullName evidence="1">DinB-like domain-containing protein</fullName>
    </recommendedName>
</protein>
<name>A0A511ZEV6_9BACI</name>
<keyword evidence="3" id="KW-1185">Reference proteome</keyword>
<dbReference type="InterPro" id="IPR034660">
    <property type="entry name" value="DinB/YfiT-like"/>
</dbReference>
<gene>
    <name evidence="2" type="ORF">OSO01_07180</name>
</gene>
<dbReference type="RefSeq" id="WP_147208782.1">
    <property type="nucleotide sequence ID" value="NZ_BJYM01000002.1"/>
</dbReference>
<dbReference type="EMBL" id="BJYM01000002">
    <property type="protein sequence ID" value="GEN85979.1"/>
    <property type="molecule type" value="Genomic_DNA"/>
</dbReference>
<sequence>MNENNALLNNITFQFSISKQLLEYHLTSLEQEEYRWLSPNAGLFIKEENGEWYADLPETEAYHIGTPSLAWTLWHITFWWEMVLDHAFGAGTLTKEEIKVHEDVEAVKTVIHSLIAKWEEVLMNLKEEELYSKAYTAFPFNNEVEFHQLASWLNLELMKNAAEIGYVRFEYASVKK</sequence>
<dbReference type="Proteomes" id="UP000321558">
    <property type="component" value="Unassembled WGS sequence"/>
</dbReference>
<reference evidence="2 3" key="1">
    <citation type="submission" date="2019-07" db="EMBL/GenBank/DDBJ databases">
        <title>Whole genome shotgun sequence of Oceanobacillus sojae NBRC 105379.</title>
        <authorList>
            <person name="Hosoyama A."/>
            <person name="Uohara A."/>
            <person name="Ohji S."/>
            <person name="Ichikawa N."/>
        </authorList>
    </citation>
    <scope>NUCLEOTIDE SEQUENCE [LARGE SCALE GENOMIC DNA]</scope>
    <source>
        <strain evidence="2 3">NBRC 105379</strain>
    </source>
</reference>
<accession>A0A511ZEV6</accession>
<dbReference type="InterPro" id="IPR024775">
    <property type="entry name" value="DinB-like"/>
</dbReference>
<evidence type="ECO:0000259" key="1">
    <source>
        <dbReference type="Pfam" id="PF12867"/>
    </source>
</evidence>
<dbReference type="STRING" id="582851.GCA_900162665_02932"/>
<organism evidence="2 3">
    <name type="scientific">Oceanobacillus sojae</name>
    <dbReference type="NCBI Taxonomy" id="582851"/>
    <lineage>
        <taxon>Bacteria</taxon>
        <taxon>Bacillati</taxon>
        <taxon>Bacillota</taxon>
        <taxon>Bacilli</taxon>
        <taxon>Bacillales</taxon>
        <taxon>Bacillaceae</taxon>
        <taxon>Oceanobacillus</taxon>
    </lineage>
</organism>
<dbReference type="SUPFAM" id="SSF109854">
    <property type="entry name" value="DinB/YfiT-like putative metalloenzymes"/>
    <property type="match status" value="1"/>
</dbReference>